<feature type="chain" id="PRO_5046817969" description="Formyl transferase N-terminal domain-containing protein" evidence="1">
    <location>
        <begin position="20"/>
        <end position="271"/>
    </location>
</feature>
<organism evidence="3 4">
    <name type="scientific">Roseomonas nitratireducens</name>
    <dbReference type="NCBI Taxonomy" id="2820810"/>
    <lineage>
        <taxon>Bacteria</taxon>
        <taxon>Pseudomonadati</taxon>
        <taxon>Pseudomonadota</taxon>
        <taxon>Alphaproteobacteria</taxon>
        <taxon>Acetobacterales</taxon>
        <taxon>Roseomonadaceae</taxon>
        <taxon>Roseomonas</taxon>
    </lineage>
</organism>
<accession>A0ABS4ARF7</accession>
<dbReference type="PANTHER" id="PTHR11138:SF5">
    <property type="entry name" value="METHIONYL-TRNA FORMYLTRANSFERASE, MITOCHONDRIAL"/>
    <property type="match status" value="1"/>
</dbReference>
<proteinExistence type="predicted"/>
<dbReference type="EMBL" id="JAGIYZ010000006">
    <property type="protein sequence ID" value="MBP0463938.1"/>
    <property type="molecule type" value="Genomic_DNA"/>
</dbReference>
<feature type="domain" description="Formyl transferase N-terminal" evidence="2">
    <location>
        <begin position="98"/>
        <end position="178"/>
    </location>
</feature>
<evidence type="ECO:0000256" key="1">
    <source>
        <dbReference type="SAM" id="SignalP"/>
    </source>
</evidence>
<feature type="signal peptide" evidence="1">
    <location>
        <begin position="1"/>
        <end position="19"/>
    </location>
</feature>
<dbReference type="RefSeq" id="WP_209351305.1">
    <property type="nucleotide sequence ID" value="NZ_JAGIYZ010000006.1"/>
</dbReference>
<evidence type="ECO:0000313" key="3">
    <source>
        <dbReference type="EMBL" id="MBP0463938.1"/>
    </source>
</evidence>
<dbReference type="SUPFAM" id="SSF53328">
    <property type="entry name" value="Formyltransferase"/>
    <property type="match status" value="1"/>
</dbReference>
<reference evidence="3 4" key="1">
    <citation type="submission" date="2021-03" db="EMBL/GenBank/DDBJ databases">
        <authorList>
            <person name="So Y."/>
        </authorList>
    </citation>
    <scope>NUCLEOTIDE SEQUENCE [LARGE SCALE GENOMIC DNA]</scope>
    <source>
        <strain evidence="3 4">PWR1</strain>
    </source>
</reference>
<protein>
    <recommendedName>
        <fullName evidence="2">Formyl transferase N-terminal domain-containing protein</fullName>
    </recommendedName>
</protein>
<name>A0ABS4ARF7_9PROT</name>
<dbReference type="Gene3D" id="3.40.50.170">
    <property type="entry name" value="Formyl transferase, N-terminal domain"/>
    <property type="match status" value="1"/>
</dbReference>
<dbReference type="Proteomes" id="UP000680815">
    <property type="component" value="Unassembled WGS sequence"/>
</dbReference>
<dbReference type="InterPro" id="IPR002376">
    <property type="entry name" value="Formyl_transf_N"/>
</dbReference>
<keyword evidence="1" id="KW-0732">Signal</keyword>
<comment type="caution">
    <text evidence="3">The sequence shown here is derived from an EMBL/GenBank/DDBJ whole genome shotgun (WGS) entry which is preliminary data.</text>
</comment>
<evidence type="ECO:0000259" key="2">
    <source>
        <dbReference type="Pfam" id="PF00551"/>
    </source>
</evidence>
<evidence type="ECO:0000313" key="4">
    <source>
        <dbReference type="Proteomes" id="UP000680815"/>
    </source>
</evidence>
<gene>
    <name evidence="3" type="ORF">J5Y09_08450</name>
</gene>
<dbReference type="Pfam" id="PF00551">
    <property type="entry name" value="Formyl_trans_N"/>
    <property type="match status" value="1"/>
</dbReference>
<dbReference type="PANTHER" id="PTHR11138">
    <property type="entry name" value="METHIONYL-TRNA FORMYLTRANSFERASE"/>
    <property type="match status" value="1"/>
</dbReference>
<sequence length="271" mass="28701">MRVAVCVKRDLFGMLAARAFVTALGAPAPELAFFCSTRTRPAETGHRLPLLLKALERDIPIDTLLAATADERAGLPPELRPDAWRPLADLAPGGGAADLLAWRPDMVVSMRFSLIFPRAVIAAVPGGILNVHPGPLPGYRGLFAPFWQVLEGEAELAATLHLVDPGIDTGAVLAEHRIARRPGRSLLWHMGELYRGGAVLAARAVRRAMRGQAPIGATQPPGGRYWCIPGEAAADAFLRGPMPVVTTADYLDLLGEALLPALPEGAIAAAS</sequence>
<dbReference type="InterPro" id="IPR036477">
    <property type="entry name" value="Formyl_transf_N_sf"/>
</dbReference>
<keyword evidence="4" id="KW-1185">Reference proteome</keyword>